<dbReference type="Proteomes" id="UP000775547">
    <property type="component" value="Unassembled WGS sequence"/>
</dbReference>
<comment type="caution">
    <text evidence="1">The sequence shown here is derived from an EMBL/GenBank/DDBJ whole genome shotgun (WGS) entry which is preliminary data.</text>
</comment>
<reference evidence="1" key="1">
    <citation type="submission" date="2020-07" db="EMBL/GenBank/DDBJ databases">
        <authorList>
            <person name="Nieuwenhuis M."/>
            <person name="Van De Peppel L.J.J."/>
        </authorList>
    </citation>
    <scope>NUCLEOTIDE SEQUENCE</scope>
    <source>
        <strain evidence="1">AP01</strain>
        <tissue evidence="1">Mycelium</tissue>
    </source>
</reference>
<protein>
    <submittedName>
        <fullName evidence="1">Uncharacterized protein</fullName>
    </submittedName>
</protein>
<sequence>MAVDAPTTFWEPIRRTIIENLLGYLPHVNTHGLIVSPPSAVTEMPVVTYIVRQGGSRQLTEQDHEGLVNALKELERSGVCQVHVVQMEKMSLEQQVEIMARTTVRIISLPPAAGPLHYAVWNDTLTTFPKGEYFKGVKYSSDFHGRAIPVYGPAIVQVIRERLSGGLPKP</sequence>
<gene>
    <name evidence="1" type="ORF">DXG03_001643</name>
</gene>
<evidence type="ECO:0000313" key="1">
    <source>
        <dbReference type="EMBL" id="KAG5643031.1"/>
    </source>
</evidence>
<keyword evidence="2" id="KW-1185">Reference proteome</keyword>
<dbReference type="EMBL" id="JABCKV010000139">
    <property type="protein sequence ID" value="KAG5643031.1"/>
    <property type="molecule type" value="Genomic_DNA"/>
</dbReference>
<dbReference type="OrthoDB" id="2953264at2759"/>
<dbReference type="AlphaFoldDB" id="A0A9P7K938"/>
<organism evidence="1 2">
    <name type="scientific">Asterophora parasitica</name>
    <dbReference type="NCBI Taxonomy" id="117018"/>
    <lineage>
        <taxon>Eukaryota</taxon>
        <taxon>Fungi</taxon>
        <taxon>Dikarya</taxon>
        <taxon>Basidiomycota</taxon>
        <taxon>Agaricomycotina</taxon>
        <taxon>Agaricomycetes</taxon>
        <taxon>Agaricomycetidae</taxon>
        <taxon>Agaricales</taxon>
        <taxon>Tricholomatineae</taxon>
        <taxon>Lyophyllaceae</taxon>
        <taxon>Asterophora</taxon>
    </lineage>
</organism>
<name>A0A9P7K938_9AGAR</name>
<evidence type="ECO:0000313" key="2">
    <source>
        <dbReference type="Proteomes" id="UP000775547"/>
    </source>
</evidence>
<reference evidence="1" key="2">
    <citation type="submission" date="2021-10" db="EMBL/GenBank/DDBJ databases">
        <title>Phylogenomics reveals ancestral predisposition of the termite-cultivated fungus Termitomyces towards a domesticated lifestyle.</title>
        <authorList>
            <person name="Auxier B."/>
            <person name="Grum-Grzhimaylo A."/>
            <person name="Cardenas M.E."/>
            <person name="Lodge J.D."/>
            <person name="Laessoe T."/>
            <person name="Pedersen O."/>
            <person name="Smith M.E."/>
            <person name="Kuyper T.W."/>
            <person name="Franco-Molano E.A."/>
            <person name="Baroni T.J."/>
            <person name="Aanen D.K."/>
        </authorList>
    </citation>
    <scope>NUCLEOTIDE SEQUENCE</scope>
    <source>
        <strain evidence="1">AP01</strain>
        <tissue evidence="1">Mycelium</tissue>
    </source>
</reference>
<proteinExistence type="predicted"/>
<accession>A0A9P7K938</accession>